<gene>
    <name evidence="2" type="ORF">PoMZ_12665</name>
</gene>
<evidence type="ECO:0000313" key="2">
    <source>
        <dbReference type="EMBL" id="QBZ65702.1"/>
    </source>
</evidence>
<sequence>QNLFFFPFSKCVSKLPSSQFSPRLTQGRAPPPTPNNTSPSAKTTSLATKGSQITECQNRITNYQNQITEFQKQIDHPEPQERGNWGACMTKCMIKWGKRIPGKKSDAGCLVFCDSQCMKLQNYLPSEDRVRGVCILKALDDGRDEHV</sequence>
<feature type="non-terminal residue" evidence="2">
    <location>
        <position position="1"/>
    </location>
</feature>
<reference evidence="2 3" key="1">
    <citation type="journal article" date="2019" name="Mol. Biol. Evol.">
        <title>Blast fungal genomes show frequent chromosomal changes, gene gains and losses, and effector gene turnover.</title>
        <authorList>
            <person name="Gomez Luciano L.B."/>
            <person name="Jason Tsai I."/>
            <person name="Chuma I."/>
            <person name="Tosa Y."/>
            <person name="Chen Y.H."/>
            <person name="Li J.Y."/>
            <person name="Li M.Y."/>
            <person name="Jade Lu M.Y."/>
            <person name="Nakayashiki H."/>
            <person name="Li W.H."/>
        </authorList>
    </citation>
    <scope>NUCLEOTIDE SEQUENCE [LARGE SCALE GENOMIC DNA]</scope>
    <source>
        <strain evidence="2">MZ5-1-6</strain>
    </source>
</reference>
<feature type="compositionally biased region" description="Polar residues" evidence="1">
    <location>
        <begin position="15"/>
        <end position="24"/>
    </location>
</feature>
<dbReference type="AlphaFoldDB" id="A0A4P7NTJ5"/>
<feature type="region of interest" description="Disordered" evidence="1">
    <location>
        <begin position="15"/>
        <end position="50"/>
    </location>
</feature>
<accession>A0A4P7NTJ5</accession>
<evidence type="ECO:0000313" key="3">
    <source>
        <dbReference type="Proteomes" id="UP000294847"/>
    </source>
</evidence>
<proteinExistence type="predicted"/>
<evidence type="ECO:0000256" key="1">
    <source>
        <dbReference type="SAM" id="MobiDB-lite"/>
    </source>
</evidence>
<protein>
    <submittedName>
        <fullName evidence="2">Uncharacterized protein</fullName>
    </submittedName>
</protein>
<dbReference type="Proteomes" id="UP000294847">
    <property type="component" value="Chromosome 7"/>
</dbReference>
<dbReference type="EMBL" id="CP034210">
    <property type="protein sequence ID" value="QBZ65702.1"/>
    <property type="molecule type" value="Genomic_DNA"/>
</dbReference>
<name>A0A4P7NTJ5_PYROR</name>
<organism evidence="2 3">
    <name type="scientific">Pyricularia oryzae</name>
    <name type="common">Rice blast fungus</name>
    <name type="synonym">Magnaporthe oryzae</name>
    <dbReference type="NCBI Taxonomy" id="318829"/>
    <lineage>
        <taxon>Eukaryota</taxon>
        <taxon>Fungi</taxon>
        <taxon>Dikarya</taxon>
        <taxon>Ascomycota</taxon>
        <taxon>Pezizomycotina</taxon>
        <taxon>Sordariomycetes</taxon>
        <taxon>Sordariomycetidae</taxon>
        <taxon>Magnaporthales</taxon>
        <taxon>Pyriculariaceae</taxon>
        <taxon>Pyricularia</taxon>
    </lineage>
</organism>